<name>A0A438HCF2_VITVI</name>
<feature type="compositionally biased region" description="Low complexity" evidence="1">
    <location>
        <begin position="41"/>
        <end position="51"/>
    </location>
</feature>
<organism evidence="2 3">
    <name type="scientific">Vitis vinifera</name>
    <name type="common">Grape</name>
    <dbReference type="NCBI Taxonomy" id="29760"/>
    <lineage>
        <taxon>Eukaryota</taxon>
        <taxon>Viridiplantae</taxon>
        <taxon>Streptophyta</taxon>
        <taxon>Embryophyta</taxon>
        <taxon>Tracheophyta</taxon>
        <taxon>Spermatophyta</taxon>
        <taxon>Magnoliopsida</taxon>
        <taxon>eudicotyledons</taxon>
        <taxon>Gunneridae</taxon>
        <taxon>Pentapetalae</taxon>
        <taxon>rosids</taxon>
        <taxon>Vitales</taxon>
        <taxon>Vitaceae</taxon>
        <taxon>Viteae</taxon>
        <taxon>Vitis</taxon>
    </lineage>
</organism>
<sequence length="220" mass="24441">MAALELNHSQEACISPHDKIAWLLKDKSSSLEVISGPENVQNSSQTTTNNNHQRRNSRPWCNHCRKPGHTKDHCWQIYGKPADWKSRQSIRDGRGMIAMTGETKKQQTAKKSTLFSKGQVEIIQKLISQIAASQTNSMTAAPVAQKGNFSIALSSQKEKKNQWIINSEASDHMTGNADLFHNYSLYSENFRVCIADGFMSKDLESGRTIGNAKECAGLSS</sequence>
<dbReference type="PANTHER" id="PTHR34222:SF40">
    <property type="match status" value="1"/>
</dbReference>
<comment type="caution">
    <text evidence="2">The sequence shown here is derived from an EMBL/GenBank/DDBJ whole genome shotgun (WGS) entry which is preliminary data.</text>
</comment>
<feature type="region of interest" description="Disordered" evidence="1">
    <location>
        <begin position="35"/>
        <end position="58"/>
    </location>
</feature>
<accession>A0A438HCF2</accession>
<dbReference type="AlphaFoldDB" id="A0A438HCF2"/>
<evidence type="ECO:0000256" key="1">
    <source>
        <dbReference type="SAM" id="MobiDB-lite"/>
    </source>
</evidence>
<dbReference type="PANTHER" id="PTHR34222">
    <property type="entry name" value="GAG_PRE-INTEGRS DOMAIN-CONTAINING PROTEIN"/>
    <property type="match status" value="1"/>
</dbReference>
<reference evidence="2 3" key="1">
    <citation type="journal article" date="2018" name="PLoS Genet.">
        <title>Population sequencing reveals clonal diversity and ancestral inbreeding in the grapevine cultivar Chardonnay.</title>
        <authorList>
            <person name="Roach M.J."/>
            <person name="Johnson D.L."/>
            <person name="Bohlmann J."/>
            <person name="van Vuuren H.J."/>
            <person name="Jones S.J."/>
            <person name="Pretorius I.S."/>
            <person name="Schmidt S.A."/>
            <person name="Borneman A.R."/>
        </authorList>
    </citation>
    <scope>NUCLEOTIDE SEQUENCE [LARGE SCALE GENOMIC DNA]</scope>
    <source>
        <strain evidence="3">cv. Chardonnay</strain>
        <tissue evidence="2">Leaf</tissue>
    </source>
</reference>
<dbReference type="EMBL" id="QGNW01000244">
    <property type="protein sequence ID" value="RVW82145.1"/>
    <property type="molecule type" value="Genomic_DNA"/>
</dbReference>
<gene>
    <name evidence="2" type="ORF">CK203_052483</name>
</gene>
<dbReference type="Proteomes" id="UP000288805">
    <property type="component" value="Unassembled WGS sequence"/>
</dbReference>
<evidence type="ECO:0000313" key="3">
    <source>
        <dbReference type="Proteomes" id="UP000288805"/>
    </source>
</evidence>
<protein>
    <submittedName>
        <fullName evidence="2">Uncharacterized protein</fullName>
    </submittedName>
</protein>
<evidence type="ECO:0000313" key="2">
    <source>
        <dbReference type="EMBL" id="RVW82145.1"/>
    </source>
</evidence>
<proteinExistence type="predicted"/>